<dbReference type="Proteomes" id="UP000011281">
    <property type="component" value="Chromosome"/>
</dbReference>
<proteinExistence type="predicted"/>
<dbReference type="HOGENOM" id="CLU_3371412_0_0_2"/>
<sequence>MKNIRDNTDTATPAMVNTIMSRVKMFPKKDIRRK</sequence>
<accession>M1IWI7</accession>
<evidence type="ECO:0000313" key="1">
    <source>
        <dbReference type="EMBL" id="AGE71584.1"/>
    </source>
</evidence>
<dbReference type="KEGG" id="sacn:SacN8_08120"/>
<reference evidence="1 2" key="1">
    <citation type="journal article" date="2012" name="ISME J.">
        <title>Genomic evidence of rapid, global-scale gene flow in a Sulfolobus species.</title>
        <authorList>
            <person name="Mao D."/>
            <person name="Grogan D."/>
        </authorList>
    </citation>
    <scope>NUCLEOTIDE SEQUENCE [LARGE SCALE GENOMIC DNA]</scope>
    <source>
        <strain evidence="1 2">N8</strain>
    </source>
</reference>
<name>M1IWI7_9CREN</name>
<organism evidence="2">
    <name type="scientific">Sulfolobus acidocaldarius N8</name>
    <dbReference type="NCBI Taxonomy" id="1028566"/>
    <lineage>
        <taxon>Archaea</taxon>
        <taxon>Thermoproteota</taxon>
        <taxon>Thermoprotei</taxon>
        <taxon>Sulfolobales</taxon>
        <taxon>Sulfolobaceae</taxon>
        <taxon>Sulfolobus</taxon>
    </lineage>
</organism>
<dbReference type="EMBL" id="CP002817">
    <property type="protein sequence ID" value="AGE71584.1"/>
    <property type="molecule type" value="Genomic_DNA"/>
</dbReference>
<dbReference type="AlphaFoldDB" id="M1IWI7"/>
<evidence type="ECO:0000313" key="2">
    <source>
        <dbReference type="Proteomes" id="UP000011281"/>
    </source>
</evidence>
<gene>
    <name evidence="1" type="ORF">SacN8_08120</name>
</gene>
<protein>
    <submittedName>
        <fullName evidence="1">Uncharacterized protein</fullName>
    </submittedName>
</protein>